<protein>
    <submittedName>
        <fullName evidence="2">Uncharacterized protein</fullName>
    </submittedName>
</protein>
<feature type="region of interest" description="Disordered" evidence="1">
    <location>
        <begin position="171"/>
        <end position="190"/>
    </location>
</feature>
<name>A0A6A5SYD1_9PLEO</name>
<accession>A0A6A5SYD1</accession>
<proteinExistence type="predicted"/>
<dbReference type="EMBL" id="ML976017">
    <property type="protein sequence ID" value="KAF1944389.1"/>
    <property type="molecule type" value="Genomic_DNA"/>
</dbReference>
<dbReference type="AlphaFoldDB" id="A0A6A5SYD1"/>
<keyword evidence="3" id="KW-1185">Reference proteome</keyword>
<reference evidence="2" key="1">
    <citation type="journal article" date="2020" name="Stud. Mycol.">
        <title>101 Dothideomycetes genomes: a test case for predicting lifestyles and emergence of pathogens.</title>
        <authorList>
            <person name="Haridas S."/>
            <person name="Albert R."/>
            <person name="Binder M."/>
            <person name="Bloem J."/>
            <person name="Labutti K."/>
            <person name="Salamov A."/>
            <person name="Andreopoulos B."/>
            <person name="Baker S."/>
            <person name="Barry K."/>
            <person name="Bills G."/>
            <person name="Bluhm B."/>
            <person name="Cannon C."/>
            <person name="Castanera R."/>
            <person name="Culley D."/>
            <person name="Daum C."/>
            <person name="Ezra D."/>
            <person name="Gonzalez J."/>
            <person name="Henrissat B."/>
            <person name="Kuo A."/>
            <person name="Liang C."/>
            <person name="Lipzen A."/>
            <person name="Lutzoni F."/>
            <person name="Magnuson J."/>
            <person name="Mondo S."/>
            <person name="Nolan M."/>
            <person name="Ohm R."/>
            <person name="Pangilinan J."/>
            <person name="Park H.-J."/>
            <person name="Ramirez L."/>
            <person name="Alfaro M."/>
            <person name="Sun H."/>
            <person name="Tritt A."/>
            <person name="Yoshinaga Y."/>
            <person name="Zwiers L.-H."/>
            <person name="Turgeon B."/>
            <person name="Goodwin S."/>
            <person name="Spatafora J."/>
            <person name="Crous P."/>
            <person name="Grigoriev I."/>
        </authorList>
    </citation>
    <scope>NUCLEOTIDE SEQUENCE</scope>
    <source>
        <strain evidence="2">CBS 161.51</strain>
    </source>
</reference>
<evidence type="ECO:0000313" key="3">
    <source>
        <dbReference type="Proteomes" id="UP000800038"/>
    </source>
</evidence>
<gene>
    <name evidence="2" type="ORF">EJ02DRAFT_464221</name>
</gene>
<evidence type="ECO:0000313" key="2">
    <source>
        <dbReference type="EMBL" id="KAF1944389.1"/>
    </source>
</evidence>
<dbReference type="Proteomes" id="UP000800038">
    <property type="component" value="Unassembled WGS sequence"/>
</dbReference>
<sequence length="328" mass="36611">MAYFDYNNPYINGGESDYAADRDDGNYTISNGGPDNLDTVRSEEGAYSAGEDNVNNSYVTSGDEEDYSNEIHRLKTMRTKSARRSNVEEETSVVEDELLEVEDDGTDAVDGFLMETAQYQDYESPSHFNYYAFQAYQLTNNYQSTNTYESANKFESSAAKRFQYPRASAYNPYTSNPTYEPSKPSPPATKLERTLFKPSISARAPEYPTASKYTPCTLNATYNQTKPSLTATKSKGKLIKPSSSARALKYPTMSTYPPYKPEAAYKSKKASLFATKQSVMSIQSTYHPQVVLTNTPSRYPSTAYEHAKARSTMNKARTSLVTGKTAQC</sequence>
<organism evidence="2 3">
    <name type="scientific">Clathrospora elynae</name>
    <dbReference type="NCBI Taxonomy" id="706981"/>
    <lineage>
        <taxon>Eukaryota</taxon>
        <taxon>Fungi</taxon>
        <taxon>Dikarya</taxon>
        <taxon>Ascomycota</taxon>
        <taxon>Pezizomycotina</taxon>
        <taxon>Dothideomycetes</taxon>
        <taxon>Pleosporomycetidae</taxon>
        <taxon>Pleosporales</taxon>
        <taxon>Diademaceae</taxon>
        <taxon>Clathrospora</taxon>
    </lineage>
</organism>
<evidence type="ECO:0000256" key="1">
    <source>
        <dbReference type="SAM" id="MobiDB-lite"/>
    </source>
</evidence>